<dbReference type="Pfam" id="PF13378">
    <property type="entry name" value="MR_MLE_C"/>
    <property type="match status" value="1"/>
</dbReference>
<keyword evidence="6" id="KW-1185">Reference proteome</keyword>
<dbReference type="InterPro" id="IPR029017">
    <property type="entry name" value="Enolase-like_N"/>
</dbReference>
<organism evidence="3 5">
    <name type="scientific">Paracoccus saliphilus</name>
    <dbReference type="NCBI Taxonomy" id="405559"/>
    <lineage>
        <taxon>Bacteria</taxon>
        <taxon>Pseudomonadati</taxon>
        <taxon>Pseudomonadota</taxon>
        <taxon>Alphaproteobacteria</taxon>
        <taxon>Rhodobacterales</taxon>
        <taxon>Paracoccaceae</taxon>
        <taxon>Paracoccus</taxon>
    </lineage>
</organism>
<dbReference type="AlphaFoldDB" id="A0AA45W2N8"/>
<sequence length="365" mass="39544">MKIANIETIRLDIPFDDGGKGEGLTPGRWNNLEMLLVRIDTDAGLTGWGECFGYFCADAVEAFLHRSVIPLLKGADATDPAAISLELQRRLALFGRYGISIFALSGIDIALWDLRGKAEGKPLHILLGGAGQDGSVQAYASLVRYGDPDLAAKFTARAYAEGYRHIKLHEINRRDIAACNATRGDAELMVDVNCAWDQAEAIEMAHWLESLGTFWLEEPTFPPEDNGQLSRLKSAVPGLALSGGENLCTAWQFQLLIESGAIRYPQPSVTKLGGISEFLKVMKAAEDAGLGVMPHSPYFGPGYLATLQLCAVLGEGSLFEYLYVRPDAWLFDGMPVPDAGRIAVPDGPGLGFDPDPEVIARYRAA</sequence>
<evidence type="ECO:0000313" key="4">
    <source>
        <dbReference type="EMBL" id="WCR01428.1"/>
    </source>
</evidence>
<dbReference type="PROSITE" id="PS00909">
    <property type="entry name" value="MR_MLE_2"/>
    <property type="match status" value="1"/>
</dbReference>
<dbReference type="GO" id="GO:0016829">
    <property type="term" value="F:lyase activity"/>
    <property type="evidence" value="ECO:0007669"/>
    <property type="project" value="UniProtKB-KW"/>
</dbReference>
<dbReference type="SMART" id="SM00922">
    <property type="entry name" value="MR_MLE"/>
    <property type="match status" value="1"/>
</dbReference>
<dbReference type="PANTHER" id="PTHR48080:SF2">
    <property type="entry name" value="D-GALACTONATE DEHYDRATASE"/>
    <property type="match status" value="1"/>
</dbReference>
<dbReference type="SUPFAM" id="SSF54826">
    <property type="entry name" value="Enolase N-terminal domain-like"/>
    <property type="match status" value="1"/>
</dbReference>
<dbReference type="Proteomes" id="UP001215549">
    <property type="component" value="Chromosome"/>
</dbReference>
<dbReference type="CDD" id="cd03316">
    <property type="entry name" value="MR_like"/>
    <property type="match status" value="1"/>
</dbReference>
<evidence type="ECO:0000259" key="2">
    <source>
        <dbReference type="SMART" id="SM00922"/>
    </source>
</evidence>
<dbReference type="SUPFAM" id="SSF51604">
    <property type="entry name" value="Enolase C-terminal domain-like"/>
    <property type="match status" value="1"/>
</dbReference>
<dbReference type="Gene3D" id="3.30.390.10">
    <property type="entry name" value="Enolase-like, N-terminal domain"/>
    <property type="match status" value="1"/>
</dbReference>
<reference evidence="4 6" key="2">
    <citation type="submission" date="2021-01" db="EMBL/GenBank/DDBJ databases">
        <title>Biogeographic distribution of Paracoccus.</title>
        <authorList>
            <person name="Hollensteiner J."/>
            <person name="Leineberger J."/>
            <person name="Brinkhoff T."/>
            <person name="Daniel R."/>
        </authorList>
    </citation>
    <scope>NUCLEOTIDE SEQUENCE [LARGE SCALE GENOMIC DNA]</scope>
    <source>
        <strain evidence="4 6">DSM 18447</strain>
    </source>
</reference>
<dbReference type="InterPro" id="IPR036849">
    <property type="entry name" value="Enolase-like_C_sf"/>
</dbReference>
<dbReference type="Proteomes" id="UP000186216">
    <property type="component" value="Unassembled WGS sequence"/>
</dbReference>
<dbReference type="GO" id="GO:0009063">
    <property type="term" value="P:amino acid catabolic process"/>
    <property type="evidence" value="ECO:0007669"/>
    <property type="project" value="InterPro"/>
</dbReference>
<dbReference type="PANTHER" id="PTHR48080">
    <property type="entry name" value="D-GALACTONATE DEHYDRATASE-RELATED"/>
    <property type="match status" value="1"/>
</dbReference>
<gene>
    <name evidence="4" type="ORF">JHX88_10725</name>
    <name evidence="3" type="ORF">SAMN05421772_10354</name>
</gene>
<protein>
    <submittedName>
        <fullName evidence="3">L-alanine-DL-glutamate epimerase</fullName>
    </submittedName>
    <submittedName>
        <fullName evidence="4">Mandelate racemase/muconate lactonizing enzyme family protein</fullName>
    </submittedName>
</protein>
<dbReference type="EMBL" id="FTOU01000003">
    <property type="protein sequence ID" value="SIS69588.1"/>
    <property type="molecule type" value="Genomic_DNA"/>
</dbReference>
<reference evidence="3 5" key="1">
    <citation type="submission" date="2017-01" db="EMBL/GenBank/DDBJ databases">
        <authorList>
            <person name="Varghese N."/>
            <person name="Submissions S."/>
        </authorList>
    </citation>
    <scope>NUCLEOTIDE SEQUENCE [LARGE SCALE GENOMIC DNA]</scope>
    <source>
        <strain evidence="3 5">DSM 18447</strain>
    </source>
</reference>
<dbReference type="GO" id="GO:0000287">
    <property type="term" value="F:magnesium ion binding"/>
    <property type="evidence" value="ECO:0007669"/>
    <property type="project" value="UniProtKB-ARBA"/>
</dbReference>
<evidence type="ECO:0000313" key="3">
    <source>
        <dbReference type="EMBL" id="SIS69588.1"/>
    </source>
</evidence>
<feature type="domain" description="Mandelate racemase/muconate lactonizing enzyme C-terminal" evidence="2">
    <location>
        <begin position="148"/>
        <end position="239"/>
    </location>
</feature>
<proteinExistence type="predicted"/>
<dbReference type="InterPro" id="IPR029065">
    <property type="entry name" value="Enolase_C-like"/>
</dbReference>
<accession>A0AA45W2N8</accession>
<dbReference type="EMBL" id="CP067140">
    <property type="protein sequence ID" value="WCR01428.1"/>
    <property type="molecule type" value="Genomic_DNA"/>
</dbReference>
<dbReference type="SFLD" id="SFLDS00001">
    <property type="entry name" value="Enolase"/>
    <property type="match status" value="1"/>
</dbReference>
<evidence type="ECO:0000256" key="1">
    <source>
        <dbReference type="ARBA" id="ARBA00023239"/>
    </source>
</evidence>
<dbReference type="Gene3D" id="3.20.20.120">
    <property type="entry name" value="Enolase-like C-terminal domain"/>
    <property type="match status" value="1"/>
</dbReference>
<dbReference type="InterPro" id="IPR034593">
    <property type="entry name" value="DgoD-like"/>
</dbReference>
<name>A0AA45W2N8_9RHOB</name>
<evidence type="ECO:0000313" key="6">
    <source>
        <dbReference type="Proteomes" id="UP001215549"/>
    </source>
</evidence>
<dbReference type="RefSeq" id="WP_076523945.1">
    <property type="nucleotide sequence ID" value="NZ_CP067140.1"/>
</dbReference>
<dbReference type="InterPro" id="IPR013342">
    <property type="entry name" value="Mandelate_racemase_C"/>
</dbReference>
<dbReference type="InterPro" id="IPR018110">
    <property type="entry name" value="Mandel_Rmase/mucon_lact_enz_CS"/>
</dbReference>
<keyword evidence="1" id="KW-0456">Lyase</keyword>
<evidence type="ECO:0000313" key="5">
    <source>
        <dbReference type="Proteomes" id="UP000186216"/>
    </source>
</evidence>
<dbReference type="Pfam" id="PF02746">
    <property type="entry name" value="MR_MLE_N"/>
    <property type="match status" value="1"/>
</dbReference>
<dbReference type="PROSITE" id="PS00908">
    <property type="entry name" value="MR_MLE_1"/>
    <property type="match status" value="1"/>
</dbReference>
<dbReference type="InterPro" id="IPR013341">
    <property type="entry name" value="Mandelate_racemase_N_dom"/>
</dbReference>